<dbReference type="GO" id="GO:0006412">
    <property type="term" value="P:translation"/>
    <property type="evidence" value="ECO:0007669"/>
    <property type="project" value="UniProtKB-UniRule"/>
</dbReference>
<accession>A0A0A2WX04</accession>
<dbReference type="FunFam" id="1.10.1050.10:FF:000001">
    <property type="entry name" value="30S ribosomal protein S4"/>
    <property type="match status" value="1"/>
</dbReference>
<keyword evidence="16" id="KW-1185">Reference proteome</keyword>
<dbReference type="NCBIfam" id="TIGR01017">
    <property type="entry name" value="rpsD_bact"/>
    <property type="match status" value="1"/>
</dbReference>
<keyword evidence="7 10" id="KW-0689">Ribosomal protein</keyword>
<feature type="domain" description="Small ribosomal subunit protein uS4 N-terminal" evidence="14">
    <location>
        <begin position="3"/>
        <end position="98"/>
    </location>
</feature>
<dbReference type="InterPro" id="IPR018079">
    <property type="entry name" value="Ribosomal_uS4_CS"/>
</dbReference>
<gene>
    <name evidence="10" type="primary">rpsD</name>
    <name evidence="15" type="ORF">THFILI_10540</name>
</gene>
<dbReference type="InterPro" id="IPR001912">
    <property type="entry name" value="Ribosomal_uS4_N"/>
</dbReference>
<dbReference type="PANTHER" id="PTHR11831">
    <property type="entry name" value="30S 40S RIBOSOMAL PROTEIN"/>
    <property type="match status" value="1"/>
</dbReference>
<name>A0A0A2WX04_THEFI</name>
<evidence type="ECO:0000256" key="12">
    <source>
        <dbReference type="SAM" id="MobiDB-lite"/>
    </source>
</evidence>
<dbReference type="RefSeq" id="WP_038061222.1">
    <property type="nucleotide sequence ID" value="NZ_JPSL02000040.1"/>
</dbReference>
<dbReference type="Gene3D" id="3.10.290.10">
    <property type="entry name" value="RNA-binding S4 domain"/>
    <property type="match status" value="1"/>
</dbReference>
<proteinExistence type="inferred from homology"/>
<dbReference type="FunFam" id="3.10.290.10:FF:000001">
    <property type="entry name" value="30S ribosomal protein S4"/>
    <property type="match status" value="1"/>
</dbReference>
<dbReference type="InterPro" id="IPR002942">
    <property type="entry name" value="S4_RNA-bd"/>
</dbReference>
<comment type="function">
    <text evidence="10">One of the primary rRNA binding proteins, it binds directly to 16S rRNA where it nucleates assembly of the body of the 30S subunit.</text>
</comment>
<keyword evidence="4 10" id="KW-0699">rRNA-binding</keyword>
<dbReference type="OrthoDB" id="9803672at2"/>
<dbReference type="GO" id="GO:0042274">
    <property type="term" value="P:ribosomal small subunit biogenesis"/>
    <property type="evidence" value="ECO:0007669"/>
    <property type="project" value="TreeGrafter"/>
</dbReference>
<evidence type="ECO:0000256" key="3">
    <source>
        <dbReference type="ARBA" id="ARBA00022723"/>
    </source>
</evidence>
<protein>
    <recommendedName>
        <fullName evidence="9 10">Small ribosomal subunit protein uS4</fullName>
    </recommendedName>
</protein>
<dbReference type="AlphaFoldDB" id="A0A0A2WX04"/>
<dbReference type="InterPro" id="IPR036986">
    <property type="entry name" value="S4_RNA-bd_sf"/>
</dbReference>
<comment type="function">
    <text evidence="10">With S5 and S12 plays an important role in translational accuracy.</text>
</comment>
<dbReference type="Pfam" id="PF01479">
    <property type="entry name" value="S4"/>
    <property type="match status" value="1"/>
</dbReference>
<dbReference type="InterPro" id="IPR005709">
    <property type="entry name" value="Ribosomal_uS4_bac-type"/>
</dbReference>
<evidence type="ECO:0000259" key="14">
    <source>
        <dbReference type="SMART" id="SM01390"/>
    </source>
</evidence>
<dbReference type="PANTHER" id="PTHR11831:SF4">
    <property type="entry name" value="SMALL RIBOSOMAL SUBUNIT PROTEIN US4M"/>
    <property type="match status" value="1"/>
</dbReference>
<keyword evidence="6 10" id="KW-0694">RNA-binding</keyword>
<dbReference type="Pfam" id="PF00163">
    <property type="entry name" value="Ribosomal_S4"/>
    <property type="match status" value="1"/>
</dbReference>
<evidence type="ECO:0000313" key="15">
    <source>
        <dbReference type="EMBL" id="KGQ22820.2"/>
    </source>
</evidence>
<feature type="domain" description="RNA-binding S4" evidence="13">
    <location>
        <begin position="99"/>
        <end position="163"/>
    </location>
</feature>
<dbReference type="InterPro" id="IPR022801">
    <property type="entry name" value="Ribosomal_uS4"/>
</dbReference>
<evidence type="ECO:0000256" key="9">
    <source>
        <dbReference type="ARBA" id="ARBA00035254"/>
    </source>
</evidence>
<dbReference type="GO" id="GO:0046872">
    <property type="term" value="F:metal ion binding"/>
    <property type="evidence" value="ECO:0007669"/>
    <property type="project" value="UniProtKB-KW"/>
</dbReference>
<feature type="region of interest" description="Disordered" evidence="12">
    <location>
        <begin position="33"/>
        <end position="52"/>
    </location>
</feature>
<dbReference type="PROSITE" id="PS50889">
    <property type="entry name" value="S4"/>
    <property type="match status" value="1"/>
</dbReference>
<dbReference type="STRING" id="276.THFILI_10540"/>
<reference evidence="15 16" key="1">
    <citation type="journal article" date="2015" name="Genome Announc.">
        <title>Draft Genome Sequence of the Thermophile Thermus filiformis ATCC 43280, Producer of Carotenoid-(Di)glucoside-Branched Fatty Acid (Di)esters and Source of Hyperthermostable Enzymes of Biotechnological Interest.</title>
        <authorList>
            <person name="Mandelli F."/>
            <person name="Oliveira Ramires B."/>
            <person name="Couger M.B."/>
            <person name="Paixao D.A."/>
            <person name="Camilo C.M."/>
            <person name="Polikarpov I."/>
            <person name="Prade R."/>
            <person name="Riano-Pachon D.M."/>
            <person name="Squina F.M."/>
        </authorList>
    </citation>
    <scope>NUCLEOTIDE SEQUENCE [LARGE SCALE GENOMIC DNA]</scope>
    <source>
        <strain evidence="15 16">ATCC 43280</strain>
    </source>
</reference>
<sequence length="209" mass="24374">MGRYIGPVCRLCRREGVKLYLKGERCYSPKCAMERRPYPPGQHGQRRARRPSDYAVRLREKQKLRRIYGVSETQFRNLFEEASRKKGVTGTVFLGLLESRLDNVVYRLGFAQSRRQARQMVRHGHILVNGKRVDLPAYRLRPGDEVAIAEKSRNLDFIRQNLEAMKGRKVGPWLSLDVEGMKGKFLRLPDREDLALPVNEQLVIEFYSR</sequence>
<evidence type="ECO:0000256" key="4">
    <source>
        <dbReference type="ARBA" id="ARBA00022730"/>
    </source>
</evidence>
<comment type="caution">
    <text evidence="15">The sequence shown here is derived from an EMBL/GenBank/DDBJ whole genome shotgun (WGS) entry which is preliminary data.</text>
</comment>
<evidence type="ECO:0000256" key="5">
    <source>
        <dbReference type="ARBA" id="ARBA00022833"/>
    </source>
</evidence>
<dbReference type="Gene3D" id="1.10.1050.10">
    <property type="entry name" value="Ribosomal Protein S4 Delta 41, Chain A, domain 1"/>
    <property type="match status" value="1"/>
</dbReference>
<keyword evidence="8 10" id="KW-0687">Ribonucleoprotein</keyword>
<evidence type="ECO:0000313" key="16">
    <source>
        <dbReference type="Proteomes" id="UP000030364"/>
    </source>
</evidence>
<dbReference type="EMBL" id="JPSL02000040">
    <property type="protein sequence ID" value="KGQ22820.2"/>
    <property type="molecule type" value="Genomic_DNA"/>
</dbReference>
<evidence type="ECO:0000256" key="8">
    <source>
        <dbReference type="ARBA" id="ARBA00023274"/>
    </source>
</evidence>
<keyword evidence="3" id="KW-0479">Metal-binding</keyword>
<comment type="cofactor">
    <cofactor evidence="1">
        <name>Zn(2+)</name>
        <dbReference type="ChEBI" id="CHEBI:29105"/>
    </cofactor>
</comment>
<comment type="similarity">
    <text evidence="2 10 11">Belongs to the universal ribosomal protein uS4 family.</text>
</comment>
<dbReference type="GO" id="GO:0015935">
    <property type="term" value="C:small ribosomal subunit"/>
    <property type="evidence" value="ECO:0007669"/>
    <property type="project" value="InterPro"/>
</dbReference>
<evidence type="ECO:0000256" key="6">
    <source>
        <dbReference type="ARBA" id="ARBA00022884"/>
    </source>
</evidence>
<evidence type="ECO:0000256" key="10">
    <source>
        <dbReference type="HAMAP-Rule" id="MF_01306"/>
    </source>
</evidence>
<dbReference type="PROSITE" id="PS00632">
    <property type="entry name" value="RIBOSOMAL_S4"/>
    <property type="match status" value="1"/>
</dbReference>
<evidence type="ECO:0000256" key="1">
    <source>
        <dbReference type="ARBA" id="ARBA00001947"/>
    </source>
</evidence>
<dbReference type="NCBIfam" id="NF003717">
    <property type="entry name" value="PRK05327.1"/>
    <property type="match status" value="1"/>
</dbReference>
<dbReference type="CDD" id="cd00165">
    <property type="entry name" value="S4"/>
    <property type="match status" value="1"/>
</dbReference>
<evidence type="ECO:0000256" key="7">
    <source>
        <dbReference type="ARBA" id="ARBA00022980"/>
    </source>
</evidence>
<keyword evidence="5" id="KW-0862">Zinc</keyword>
<dbReference type="GO" id="GO:0019843">
    <property type="term" value="F:rRNA binding"/>
    <property type="evidence" value="ECO:0007669"/>
    <property type="project" value="UniProtKB-UniRule"/>
</dbReference>
<evidence type="ECO:0000256" key="11">
    <source>
        <dbReference type="RuleBase" id="RU003699"/>
    </source>
</evidence>
<evidence type="ECO:0000256" key="2">
    <source>
        <dbReference type="ARBA" id="ARBA00007465"/>
    </source>
</evidence>
<organism evidence="15 16">
    <name type="scientific">Thermus filiformis</name>
    <dbReference type="NCBI Taxonomy" id="276"/>
    <lineage>
        <taxon>Bacteria</taxon>
        <taxon>Thermotogati</taxon>
        <taxon>Deinococcota</taxon>
        <taxon>Deinococci</taxon>
        <taxon>Thermales</taxon>
        <taxon>Thermaceae</taxon>
        <taxon>Thermus</taxon>
    </lineage>
</organism>
<comment type="subunit">
    <text evidence="10">Part of the 30S ribosomal subunit. Contacts protein S5. The interaction surface between S4 and S5 is involved in control of translational fidelity.</text>
</comment>
<evidence type="ECO:0000259" key="13">
    <source>
        <dbReference type="SMART" id="SM00363"/>
    </source>
</evidence>
<dbReference type="SMART" id="SM01390">
    <property type="entry name" value="Ribosomal_S4"/>
    <property type="match status" value="1"/>
</dbReference>
<dbReference type="SMART" id="SM00363">
    <property type="entry name" value="S4"/>
    <property type="match status" value="1"/>
</dbReference>
<dbReference type="Proteomes" id="UP000030364">
    <property type="component" value="Unassembled WGS sequence"/>
</dbReference>
<dbReference type="HAMAP" id="MF_01306_B">
    <property type="entry name" value="Ribosomal_uS4_B"/>
    <property type="match status" value="1"/>
</dbReference>
<dbReference type="GO" id="GO:0003735">
    <property type="term" value="F:structural constituent of ribosome"/>
    <property type="evidence" value="ECO:0007669"/>
    <property type="project" value="InterPro"/>
</dbReference>
<dbReference type="SUPFAM" id="SSF55174">
    <property type="entry name" value="Alpha-L RNA-binding motif"/>
    <property type="match status" value="1"/>
</dbReference>